<gene>
    <name evidence="1" type="ORF">P409_00520</name>
</gene>
<protein>
    <submittedName>
        <fullName evidence="1">Uncharacterized protein</fullName>
    </submittedName>
</protein>
<dbReference type="AlphaFoldDB" id="A0A0A0DDG9"/>
<reference evidence="1 2" key="1">
    <citation type="submission" date="2014-01" db="EMBL/GenBank/DDBJ databases">
        <title>Genome sequence determination for a cystic fibrosis isolate, Inquilinus limosus.</title>
        <authorList>
            <person name="Pino M."/>
            <person name="Di Conza J."/>
            <person name="Gutkind G."/>
        </authorList>
    </citation>
    <scope>NUCLEOTIDE SEQUENCE [LARGE SCALE GENOMIC DNA]</scope>
    <source>
        <strain evidence="1 2">MP06</strain>
    </source>
</reference>
<comment type="caution">
    <text evidence="1">The sequence shown here is derived from an EMBL/GenBank/DDBJ whole genome shotgun (WGS) entry which is preliminary data.</text>
</comment>
<organism evidence="1 2">
    <name type="scientific">Inquilinus limosus MP06</name>
    <dbReference type="NCBI Taxonomy" id="1398085"/>
    <lineage>
        <taxon>Bacteria</taxon>
        <taxon>Pseudomonadati</taxon>
        <taxon>Pseudomonadota</taxon>
        <taxon>Alphaproteobacteria</taxon>
        <taxon>Rhodospirillales</taxon>
        <taxon>Rhodospirillaceae</taxon>
        <taxon>Inquilinus</taxon>
    </lineage>
</organism>
<dbReference type="RefSeq" id="WP_034830583.1">
    <property type="nucleotide sequence ID" value="NZ_JANX01000001.1"/>
</dbReference>
<proteinExistence type="predicted"/>
<dbReference type="Proteomes" id="UP000029995">
    <property type="component" value="Unassembled WGS sequence"/>
</dbReference>
<sequence>MPDFKHTPEQARAAWVAALRSDAYQQSQGALRDVNYHTEKSSFCCLGVACDVFLKLEGRGEWDCDDYFVVGDYDSSTALPDPVAEWLGLSSSLGRLTEEIDYNSIRVARDLTDLNDSAKYSFGDIADLIEGGKVALSHIPARNQ</sequence>
<evidence type="ECO:0000313" key="1">
    <source>
        <dbReference type="EMBL" id="KGM36164.1"/>
    </source>
</evidence>
<dbReference type="EMBL" id="JANX01000001">
    <property type="protein sequence ID" value="KGM36164.1"/>
    <property type="molecule type" value="Genomic_DNA"/>
</dbReference>
<evidence type="ECO:0000313" key="2">
    <source>
        <dbReference type="Proteomes" id="UP000029995"/>
    </source>
</evidence>
<dbReference type="OrthoDB" id="8455942at2"/>
<name>A0A0A0DDG9_9PROT</name>
<accession>A0A0A0DDG9</accession>